<dbReference type="RefSeq" id="WP_379872689.1">
    <property type="nucleotide sequence ID" value="NZ_JBHTBH010000010.1"/>
</dbReference>
<reference evidence="3" key="1">
    <citation type="journal article" date="2019" name="Int. J. Syst. Evol. Microbiol.">
        <title>The Global Catalogue of Microorganisms (GCM) 10K type strain sequencing project: providing services to taxonomists for standard genome sequencing and annotation.</title>
        <authorList>
            <consortium name="The Broad Institute Genomics Platform"/>
            <consortium name="The Broad Institute Genome Sequencing Center for Infectious Disease"/>
            <person name="Wu L."/>
            <person name="Ma J."/>
        </authorList>
    </citation>
    <scope>NUCLEOTIDE SEQUENCE [LARGE SCALE GENOMIC DNA]</scope>
    <source>
        <strain evidence="3">CGMCC 4.7382</strain>
    </source>
</reference>
<evidence type="ECO:0000313" key="2">
    <source>
        <dbReference type="EMBL" id="MFC7330042.1"/>
    </source>
</evidence>
<gene>
    <name evidence="2" type="ORF">ACFQRF_20135</name>
</gene>
<protein>
    <submittedName>
        <fullName evidence="2">Uncharacterized protein</fullName>
    </submittedName>
</protein>
<comment type="caution">
    <text evidence="2">The sequence shown here is derived from an EMBL/GenBank/DDBJ whole genome shotgun (WGS) entry which is preliminary data.</text>
</comment>
<dbReference type="Proteomes" id="UP001596540">
    <property type="component" value="Unassembled WGS sequence"/>
</dbReference>
<organism evidence="2 3">
    <name type="scientific">Marinactinospora rubrisoli</name>
    <dbReference type="NCBI Taxonomy" id="2715399"/>
    <lineage>
        <taxon>Bacteria</taxon>
        <taxon>Bacillati</taxon>
        <taxon>Actinomycetota</taxon>
        <taxon>Actinomycetes</taxon>
        <taxon>Streptosporangiales</taxon>
        <taxon>Nocardiopsidaceae</taxon>
        <taxon>Marinactinospora</taxon>
    </lineage>
</organism>
<keyword evidence="3" id="KW-1185">Reference proteome</keyword>
<feature type="compositionally biased region" description="Gly residues" evidence="1">
    <location>
        <begin position="18"/>
        <end position="29"/>
    </location>
</feature>
<evidence type="ECO:0000313" key="3">
    <source>
        <dbReference type="Proteomes" id="UP001596540"/>
    </source>
</evidence>
<feature type="region of interest" description="Disordered" evidence="1">
    <location>
        <begin position="1"/>
        <end position="29"/>
    </location>
</feature>
<proteinExistence type="predicted"/>
<evidence type="ECO:0000256" key="1">
    <source>
        <dbReference type="SAM" id="MobiDB-lite"/>
    </source>
</evidence>
<sequence>MSYQDSGDLGPRPCDAGGQPGRLGERGGGVGLLAQRSGVKTVVLTRNPLNDANIATARATIASYFSGPVAFADDLDNY</sequence>
<dbReference type="EMBL" id="JBHTBH010000010">
    <property type="protein sequence ID" value="MFC7330042.1"/>
    <property type="molecule type" value="Genomic_DNA"/>
</dbReference>
<name>A0ABW2KJC5_9ACTN</name>
<accession>A0ABW2KJC5</accession>